<evidence type="ECO:0000259" key="3">
    <source>
        <dbReference type="Pfam" id="PF20239"/>
    </source>
</evidence>
<dbReference type="Pfam" id="PF08281">
    <property type="entry name" value="Sigma70_r4_2"/>
    <property type="match status" value="1"/>
</dbReference>
<dbReference type="GO" id="GO:0016987">
    <property type="term" value="F:sigma factor activity"/>
    <property type="evidence" value="ECO:0007669"/>
    <property type="project" value="InterPro"/>
</dbReference>
<organism evidence="4 5">
    <name type="scientific">Caenispirillum bisanense</name>
    <dbReference type="NCBI Taxonomy" id="414052"/>
    <lineage>
        <taxon>Bacteria</taxon>
        <taxon>Pseudomonadati</taxon>
        <taxon>Pseudomonadota</taxon>
        <taxon>Alphaproteobacteria</taxon>
        <taxon>Rhodospirillales</taxon>
        <taxon>Novispirillaceae</taxon>
        <taxon>Caenispirillum</taxon>
    </lineage>
</organism>
<dbReference type="InterPro" id="IPR007627">
    <property type="entry name" value="RNA_pol_sigma70_r2"/>
</dbReference>
<reference evidence="4 5" key="1">
    <citation type="submission" date="2017-09" db="EMBL/GenBank/DDBJ databases">
        <authorList>
            <person name="Ehlers B."/>
            <person name="Leendertz F.H."/>
        </authorList>
    </citation>
    <scope>NUCLEOTIDE SEQUENCE [LARGE SCALE GENOMIC DNA]</scope>
    <source>
        <strain evidence="4 5">USBA 140</strain>
    </source>
</reference>
<dbReference type="SUPFAM" id="SSF88659">
    <property type="entry name" value="Sigma3 and sigma4 domains of RNA polymerase sigma factors"/>
    <property type="match status" value="1"/>
</dbReference>
<dbReference type="SUPFAM" id="SSF48452">
    <property type="entry name" value="TPR-like"/>
    <property type="match status" value="1"/>
</dbReference>
<proteinExistence type="predicted"/>
<gene>
    <name evidence="4" type="ORF">SAMN05421508_11453</name>
</gene>
<dbReference type="EMBL" id="OCNJ01000014">
    <property type="protein sequence ID" value="SOE00820.1"/>
    <property type="molecule type" value="Genomic_DNA"/>
</dbReference>
<dbReference type="Pfam" id="PF04542">
    <property type="entry name" value="Sigma70_r2"/>
    <property type="match status" value="1"/>
</dbReference>
<name>A0A286GZ67_9PROT</name>
<protein>
    <submittedName>
        <fullName evidence="4">RNA polymerase, sigma subunit, ECF family</fullName>
    </submittedName>
</protein>
<dbReference type="Proteomes" id="UP000219621">
    <property type="component" value="Unassembled WGS sequence"/>
</dbReference>
<dbReference type="Gene3D" id="1.10.1740.10">
    <property type="match status" value="1"/>
</dbReference>
<dbReference type="RefSeq" id="WP_097281384.1">
    <property type="nucleotide sequence ID" value="NZ_OCNJ01000014.1"/>
</dbReference>
<dbReference type="GO" id="GO:0003677">
    <property type="term" value="F:DNA binding"/>
    <property type="evidence" value="ECO:0007669"/>
    <property type="project" value="InterPro"/>
</dbReference>
<dbReference type="GO" id="GO:0006352">
    <property type="term" value="P:DNA-templated transcription initiation"/>
    <property type="evidence" value="ECO:0007669"/>
    <property type="project" value="InterPro"/>
</dbReference>
<dbReference type="InterPro" id="IPR011990">
    <property type="entry name" value="TPR-like_helical_dom_sf"/>
</dbReference>
<evidence type="ECO:0000313" key="5">
    <source>
        <dbReference type="Proteomes" id="UP000219621"/>
    </source>
</evidence>
<dbReference type="AlphaFoldDB" id="A0A286GZ67"/>
<dbReference type="InterPro" id="IPR013324">
    <property type="entry name" value="RNA_pol_sigma_r3/r4-like"/>
</dbReference>
<dbReference type="InterPro" id="IPR046531">
    <property type="entry name" value="DUF6596"/>
</dbReference>
<feature type="domain" description="DUF6596" evidence="3">
    <location>
        <begin position="182"/>
        <end position="281"/>
    </location>
</feature>
<evidence type="ECO:0000313" key="4">
    <source>
        <dbReference type="EMBL" id="SOE00820.1"/>
    </source>
</evidence>
<dbReference type="OrthoDB" id="9780299at2"/>
<dbReference type="Pfam" id="PF20239">
    <property type="entry name" value="DUF6596"/>
    <property type="match status" value="1"/>
</dbReference>
<dbReference type="InterPro" id="IPR036388">
    <property type="entry name" value="WH-like_DNA-bd_sf"/>
</dbReference>
<sequence>MTETAVGPALEEARPRAMGALLRALRDLDAAEDAFQTACLRALKTWPERGLPADPAAWLIVAGRNAAIDAARRLQKQQPLPDEAVLSDLDDHEARLAETMDAARYPDDVLRLLFVCCHPDLPPAHQIALALRVVCGVSTARIARAFLVGERAMEQRLTRAKARIAEAGVPFAPPAPAERAERLGAVLGMLYLLFNEGYSAPDPAAAAAKASLCDEALRLARLLIGLFPDDAELAGLTALMLLQHARTAARTDSAGGLVLLEAQDRARWDRAMIAEGIALVTQGLRTADGAPGTYLLQAAVAAEHARAARPADTDWRAIERLYALMERVQPSPVVTLNRAVAVAKVSGPAAALALIEPLAERLADYLHFHGARAALLVDLGRRDEARASLLRALDLADTPAVADYLRHRLASLDPAAVAG</sequence>
<feature type="domain" description="RNA polymerase sigma factor 70 region 4 type 2" evidence="2">
    <location>
        <begin position="114"/>
        <end position="164"/>
    </location>
</feature>
<dbReference type="SUPFAM" id="SSF88946">
    <property type="entry name" value="Sigma2 domain of RNA polymerase sigma factors"/>
    <property type="match status" value="1"/>
</dbReference>
<evidence type="ECO:0000259" key="2">
    <source>
        <dbReference type="Pfam" id="PF08281"/>
    </source>
</evidence>
<evidence type="ECO:0000259" key="1">
    <source>
        <dbReference type="Pfam" id="PF04542"/>
    </source>
</evidence>
<keyword evidence="5" id="KW-1185">Reference proteome</keyword>
<dbReference type="Gene3D" id="1.10.10.10">
    <property type="entry name" value="Winged helix-like DNA-binding domain superfamily/Winged helix DNA-binding domain"/>
    <property type="match status" value="1"/>
</dbReference>
<dbReference type="PANTHER" id="PTHR47756">
    <property type="entry name" value="BLL6612 PROTEIN-RELATED"/>
    <property type="match status" value="1"/>
</dbReference>
<accession>A0A286GZ67</accession>
<dbReference type="InterPro" id="IPR013249">
    <property type="entry name" value="RNA_pol_sigma70_r4_t2"/>
</dbReference>
<feature type="domain" description="RNA polymerase sigma-70 region 2" evidence="1">
    <location>
        <begin position="12"/>
        <end position="76"/>
    </location>
</feature>
<dbReference type="PANTHER" id="PTHR47756:SF1">
    <property type="entry name" value="BLL0085 PROTEIN"/>
    <property type="match status" value="1"/>
</dbReference>
<dbReference type="InterPro" id="IPR013325">
    <property type="entry name" value="RNA_pol_sigma_r2"/>
</dbReference>